<dbReference type="AlphaFoldDB" id="A0A839QAK8"/>
<gene>
    <name evidence="1" type="ORF">FHR72_004685</name>
</gene>
<proteinExistence type="predicted"/>
<evidence type="ECO:0000313" key="1">
    <source>
        <dbReference type="EMBL" id="MBB2993178.1"/>
    </source>
</evidence>
<reference evidence="1 2" key="1">
    <citation type="submission" date="2020-08" db="EMBL/GenBank/DDBJ databases">
        <title>The Agave Microbiome: Exploring the role of microbial communities in plant adaptations to desert environments.</title>
        <authorList>
            <person name="Partida-Martinez L.P."/>
        </authorList>
    </citation>
    <scope>NUCLEOTIDE SEQUENCE [LARGE SCALE GENOMIC DNA]</scope>
    <source>
        <strain evidence="1 2">AT2.18</strain>
    </source>
</reference>
<dbReference type="EMBL" id="JACHVU010000014">
    <property type="protein sequence ID" value="MBB2993178.1"/>
    <property type="molecule type" value="Genomic_DNA"/>
</dbReference>
<evidence type="ECO:0000313" key="2">
    <source>
        <dbReference type="Proteomes" id="UP000550501"/>
    </source>
</evidence>
<protein>
    <submittedName>
        <fullName evidence="1">Uncharacterized protein</fullName>
    </submittedName>
</protein>
<accession>A0A839QAK8</accession>
<keyword evidence="2" id="KW-1185">Reference proteome</keyword>
<organism evidence="1 2">
    <name type="scientific">Mycolicibacterium iranicum</name>
    <name type="common">Mycobacterium iranicum</name>
    <dbReference type="NCBI Taxonomy" id="912594"/>
    <lineage>
        <taxon>Bacteria</taxon>
        <taxon>Bacillati</taxon>
        <taxon>Actinomycetota</taxon>
        <taxon>Actinomycetes</taxon>
        <taxon>Mycobacteriales</taxon>
        <taxon>Mycobacteriaceae</taxon>
        <taxon>Mycolicibacterium</taxon>
    </lineage>
</organism>
<dbReference type="Proteomes" id="UP000550501">
    <property type="component" value="Unassembled WGS sequence"/>
</dbReference>
<sequence length="74" mass="8096">MTVLALLAALSVALCVGSVLGYVVGHRRGARTPTWKQRTSRAYLGREAAGLVALLTVSRLQRAARRRLPRAVRR</sequence>
<dbReference type="RefSeq" id="WP_183472751.1">
    <property type="nucleotide sequence ID" value="NZ_JACHVU010000014.1"/>
</dbReference>
<name>A0A839QAK8_MYCIR</name>
<comment type="caution">
    <text evidence="1">The sequence shown here is derived from an EMBL/GenBank/DDBJ whole genome shotgun (WGS) entry which is preliminary data.</text>
</comment>